<dbReference type="Pfam" id="PF01661">
    <property type="entry name" value="Macro"/>
    <property type="match status" value="1"/>
</dbReference>
<dbReference type="Gene3D" id="3.40.220.10">
    <property type="entry name" value="Leucine Aminopeptidase, subunit E, domain 1"/>
    <property type="match status" value="1"/>
</dbReference>
<proteinExistence type="predicted"/>
<dbReference type="InterPro" id="IPR002589">
    <property type="entry name" value="Macro_dom"/>
</dbReference>
<dbReference type="AlphaFoldDB" id="A0A183C002"/>
<sequence>MDMLQLVLDTLIISKESDYTPGSVVVTDAFGNLRKNVQFIAHAVGPIVQGLNPSAEDTLALKLCYTRSLDALITKSGQTIVKGFVSLRIC</sequence>
<dbReference type="Proteomes" id="UP000050741">
    <property type="component" value="Unassembled WGS sequence"/>
</dbReference>
<dbReference type="SUPFAM" id="SSF52949">
    <property type="entry name" value="Macro domain-like"/>
    <property type="match status" value="1"/>
</dbReference>
<name>A0A183C002_GLOPA</name>
<accession>A0A183C002</accession>
<reference evidence="2" key="2">
    <citation type="submission" date="2014-05" db="EMBL/GenBank/DDBJ databases">
        <title>The genome and life-stage specific transcriptomes of Globodera pallida elucidate key aspects of plant parasitism by a cyst nematode.</title>
        <authorList>
            <person name="Cotton J.A."/>
            <person name="Lilley C.J."/>
            <person name="Jones L.M."/>
            <person name="Kikuchi T."/>
            <person name="Reid A.J."/>
            <person name="Thorpe P."/>
            <person name="Tsai I.J."/>
            <person name="Beasley H."/>
            <person name="Blok V."/>
            <person name="Cock P.J.A."/>
            <person name="Van den Akker S.E."/>
            <person name="Holroyd N."/>
            <person name="Hunt M."/>
            <person name="Mantelin S."/>
            <person name="Naghra H."/>
            <person name="Pain A."/>
            <person name="Palomares-Rius J.E."/>
            <person name="Zarowiecki M."/>
            <person name="Berriman M."/>
            <person name="Jones J.T."/>
            <person name="Urwin P.E."/>
        </authorList>
    </citation>
    <scope>NUCLEOTIDE SEQUENCE [LARGE SCALE GENOMIC DNA]</scope>
    <source>
        <strain evidence="2">Lindley</strain>
    </source>
</reference>
<dbReference type="InterPro" id="IPR043472">
    <property type="entry name" value="Macro_dom-like"/>
</dbReference>
<reference evidence="3" key="3">
    <citation type="submission" date="2016-06" db="UniProtKB">
        <authorList>
            <consortium name="WormBaseParasite"/>
        </authorList>
    </citation>
    <scope>IDENTIFICATION</scope>
</reference>
<evidence type="ECO:0000313" key="3">
    <source>
        <dbReference type="WBParaSite" id="GPLIN_000619400"/>
    </source>
</evidence>
<evidence type="ECO:0000259" key="1">
    <source>
        <dbReference type="Pfam" id="PF01661"/>
    </source>
</evidence>
<dbReference type="WBParaSite" id="GPLIN_000619400">
    <property type="protein sequence ID" value="GPLIN_000619400"/>
    <property type="gene ID" value="GPLIN_000619400"/>
</dbReference>
<protein>
    <submittedName>
        <fullName evidence="3">Macro domain-containing protein</fullName>
    </submittedName>
</protein>
<reference evidence="2" key="1">
    <citation type="submission" date="2013-12" db="EMBL/GenBank/DDBJ databases">
        <authorList>
            <person name="Aslett M."/>
        </authorList>
    </citation>
    <scope>NUCLEOTIDE SEQUENCE [LARGE SCALE GENOMIC DNA]</scope>
    <source>
        <strain evidence="2">Lindley</strain>
    </source>
</reference>
<evidence type="ECO:0000313" key="2">
    <source>
        <dbReference type="Proteomes" id="UP000050741"/>
    </source>
</evidence>
<feature type="domain" description="Macro" evidence="1">
    <location>
        <begin position="14"/>
        <end position="81"/>
    </location>
</feature>
<keyword evidence="2" id="KW-1185">Reference proteome</keyword>
<organism evidence="2 3">
    <name type="scientific">Globodera pallida</name>
    <name type="common">Potato cyst nematode worm</name>
    <name type="synonym">Heterodera pallida</name>
    <dbReference type="NCBI Taxonomy" id="36090"/>
    <lineage>
        <taxon>Eukaryota</taxon>
        <taxon>Metazoa</taxon>
        <taxon>Ecdysozoa</taxon>
        <taxon>Nematoda</taxon>
        <taxon>Chromadorea</taxon>
        <taxon>Rhabditida</taxon>
        <taxon>Tylenchina</taxon>
        <taxon>Tylenchomorpha</taxon>
        <taxon>Tylenchoidea</taxon>
        <taxon>Heteroderidae</taxon>
        <taxon>Heteroderinae</taxon>
        <taxon>Globodera</taxon>
    </lineage>
</organism>